<name>A0A097EEX2_9SPHN</name>
<evidence type="ECO:0000313" key="1">
    <source>
        <dbReference type="EMBL" id="AIT06115.1"/>
    </source>
</evidence>
<dbReference type="eggNOG" id="ENOG5033CDQ">
    <property type="taxonomic scope" value="Bacteria"/>
</dbReference>
<proteinExistence type="predicted"/>
<dbReference type="Pfam" id="PF09650">
    <property type="entry name" value="PHA_gran_rgn"/>
    <property type="match status" value="1"/>
</dbReference>
<protein>
    <recommendedName>
        <fullName evidence="3">Polyhydroxyalkanoic acid system protein</fullName>
    </recommendedName>
</protein>
<gene>
    <name evidence="1" type="ORF">MC45_06605</name>
</gene>
<dbReference type="Proteomes" id="UP000033200">
    <property type="component" value="Chromosome"/>
</dbReference>
<evidence type="ECO:0008006" key="3">
    <source>
        <dbReference type="Google" id="ProtNLM"/>
    </source>
</evidence>
<organism evidence="1 2">
    <name type="scientific">Sphingomonas taxi</name>
    <dbReference type="NCBI Taxonomy" id="1549858"/>
    <lineage>
        <taxon>Bacteria</taxon>
        <taxon>Pseudomonadati</taxon>
        <taxon>Pseudomonadota</taxon>
        <taxon>Alphaproteobacteria</taxon>
        <taxon>Sphingomonadales</taxon>
        <taxon>Sphingomonadaceae</taxon>
        <taxon>Sphingomonas</taxon>
    </lineage>
</organism>
<reference evidence="1 2" key="1">
    <citation type="submission" date="2014-09" db="EMBL/GenBank/DDBJ databases">
        <title>Using Illumina technology Improving SMRT sequencing Genome Assembly by RASTools.</title>
        <authorList>
            <person name="Zhou Y."/>
            <person name="Ma T."/>
            <person name="Liu T."/>
        </authorList>
    </citation>
    <scope>NUCLEOTIDE SEQUENCE [LARGE SCALE GENOMIC DNA]</scope>
    <source>
        <strain evidence="1 2">ATCC 55669</strain>
    </source>
</reference>
<dbReference type="STRING" id="1549858.MC45_06605"/>
<keyword evidence="2" id="KW-1185">Reference proteome</keyword>
<dbReference type="KEGG" id="stax:MC45_06605"/>
<dbReference type="AlphaFoldDB" id="A0A097EEX2"/>
<dbReference type="HOGENOM" id="CLU_150610_1_0_5"/>
<sequence>MAAIPFDIPHSLGRAEARRRIDAGLPKLAQHIPGGGTVDAEWTGPDALALAIVAMGQKVAVDMAVGEGNVSGTVKVPMMLAMMSGPIAEFVKTSAEKMLAKGA</sequence>
<evidence type="ECO:0000313" key="2">
    <source>
        <dbReference type="Proteomes" id="UP000033200"/>
    </source>
</evidence>
<dbReference type="InterPro" id="IPR013433">
    <property type="entry name" value="PHA_gran_rgn"/>
</dbReference>
<accession>A0A097EEX2</accession>
<dbReference type="EMBL" id="CP009571">
    <property type="protein sequence ID" value="AIT06115.1"/>
    <property type="molecule type" value="Genomic_DNA"/>
</dbReference>